<dbReference type="AlphaFoldDB" id="A0A4C1XR57"/>
<reference evidence="2 3" key="1">
    <citation type="journal article" date="2019" name="Commun. Biol.">
        <title>The bagworm genome reveals a unique fibroin gene that provides high tensile strength.</title>
        <authorList>
            <person name="Kono N."/>
            <person name="Nakamura H."/>
            <person name="Ohtoshi R."/>
            <person name="Tomita M."/>
            <person name="Numata K."/>
            <person name="Arakawa K."/>
        </authorList>
    </citation>
    <scope>NUCLEOTIDE SEQUENCE [LARGE SCALE GENOMIC DNA]</scope>
</reference>
<name>A0A4C1XR57_EUMVA</name>
<accession>A0A4C1XR57</accession>
<dbReference type="Proteomes" id="UP000299102">
    <property type="component" value="Unassembled WGS sequence"/>
</dbReference>
<dbReference type="EMBL" id="BGZK01000931">
    <property type="protein sequence ID" value="GBP65533.1"/>
    <property type="molecule type" value="Genomic_DNA"/>
</dbReference>
<feature type="region of interest" description="Disordered" evidence="1">
    <location>
        <begin position="1"/>
        <end position="75"/>
    </location>
</feature>
<sequence>MHRDGSPRSLRFRRRLGRGRPPALAAASGLLRPRAAAGVTVTPGPASPPVIRRDSPGPATLAPTAGRRRRTRYDA</sequence>
<gene>
    <name evidence="2" type="ORF">EVAR_98154_1</name>
</gene>
<organism evidence="2 3">
    <name type="scientific">Eumeta variegata</name>
    <name type="common">Bagworm moth</name>
    <name type="synonym">Eumeta japonica</name>
    <dbReference type="NCBI Taxonomy" id="151549"/>
    <lineage>
        <taxon>Eukaryota</taxon>
        <taxon>Metazoa</taxon>
        <taxon>Ecdysozoa</taxon>
        <taxon>Arthropoda</taxon>
        <taxon>Hexapoda</taxon>
        <taxon>Insecta</taxon>
        <taxon>Pterygota</taxon>
        <taxon>Neoptera</taxon>
        <taxon>Endopterygota</taxon>
        <taxon>Lepidoptera</taxon>
        <taxon>Glossata</taxon>
        <taxon>Ditrysia</taxon>
        <taxon>Tineoidea</taxon>
        <taxon>Psychidae</taxon>
        <taxon>Oiketicinae</taxon>
        <taxon>Eumeta</taxon>
    </lineage>
</organism>
<feature type="compositionally biased region" description="Low complexity" evidence="1">
    <location>
        <begin position="19"/>
        <end position="38"/>
    </location>
</feature>
<feature type="compositionally biased region" description="Basic residues" evidence="1">
    <location>
        <begin position="66"/>
        <end position="75"/>
    </location>
</feature>
<proteinExistence type="predicted"/>
<comment type="caution">
    <text evidence="2">The sequence shown here is derived from an EMBL/GenBank/DDBJ whole genome shotgun (WGS) entry which is preliminary data.</text>
</comment>
<keyword evidence="3" id="KW-1185">Reference proteome</keyword>
<evidence type="ECO:0000313" key="3">
    <source>
        <dbReference type="Proteomes" id="UP000299102"/>
    </source>
</evidence>
<evidence type="ECO:0000256" key="1">
    <source>
        <dbReference type="SAM" id="MobiDB-lite"/>
    </source>
</evidence>
<evidence type="ECO:0000313" key="2">
    <source>
        <dbReference type="EMBL" id="GBP65533.1"/>
    </source>
</evidence>
<protein>
    <submittedName>
        <fullName evidence="2">Uncharacterized protein</fullName>
    </submittedName>
</protein>